<dbReference type="EMBL" id="JABBWK010000010">
    <property type="protein sequence ID" value="KAG1904427.1"/>
    <property type="molecule type" value="Genomic_DNA"/>
</dbReference>
<dbReference type="GeneID" id="64655143"/>
<protein>
    <submittedName>
        <fullName evidence="7">Triose-phosphate transporter family-domain-containing protein</fullName>
    </submittedName>
</protein>
<gene>
    <name evidence="7" type="ORF">F5891DRAFT_1014775</name>
</gene>
<dbReference type="GO" id="GO:0016020">
    <property type="term" value="C:membrane"/>
    <property type="evidence" value="ECO:0007669"/>
    <property type="project" value="UniProtKB-SubCell"/>
</dbReference>
<comment type="caution">
    <text evidence="7">The sequence shown here is derived from an EMBL/GenBank/DDBJ whole genome shotgun (WGS) entry which is preliminary data.</text>
</comment>
<keyword evidence="4 5" id="KW-0472">Membrane</keyword>
<accession>A0AAD4EE94</accession>
<evidence type="ECO:0000259" key="6">
    <source>
        <dbReference type="Pfam" id="PF03151"/>
    </source>
</evidence>
<organism evidence="7 8">
    <name type="scientific">Suillus fuscotomentosus</name>
    <dbReference type="NCBI Taxonomy" id="1912939"/>
    <lineage>
        <taxon>Eukaryota</taxon>
        <taxon>Fungi</taxon>
        <taxon>Dikarya</taxon>
        <taxon>Basidiomycota</taxon>
        <taxon>Agaricomycotina</taxon>
        <taxon>Agaricomycetes</taxon>
        <taxon>Agaricomycetidae</taxon>
        <taxon>Boletales</taxon>
        <taxon>Suillineae</taxon>
        <taxon>Suillaceae</taxon>
        <taxon>Suillus</taxon>
    </lineage>
</organism>
<name>A0AAD4EE94_9AGAM</name>
<feature type="transmembrane region" description="Helical" evidence="5">
    <location>
        <begin position="80"/>
        <end position="103"/>
    </location>
</feature>
<feature type="domain" description="Sugar phosphate transporter" evidence="6">
    <location>
        <begin position="54"/>
        <end position="348"/>
    </location>
</feature>
<dbReference type="SUPFAM" id="SSF103481">
    <property type="entry name" value="Multidrug resistance efflux transporter EmrE"/>
    <property type="match status" value="1"/>
</dbReference>
<evidence type="ECO:0000256" key="4">
    <source>
        <dbReference type="ARBA" id="ARBA00023136"/>
    </source>
</evidence>
<dbReference type="PANTHER" id="PTHR11132">
    <property type="entry name" value="SOLUTE CARRIER FAMILY 35"/>
    <property type="match status" value="1"/>
</dbReference>
<feature type="transmembrane region" description="Helical" evidence="5">
    <location>
        <begin position="175"/>
        <end position="192"/>
    </location>
</feature>
<dbReference type="InterPro" id="IPR004853">
    <property type="entry name" value="Sugar_P_trans_dom"/>
</dbReference>
<proteinExistence type="predicted"/>
<feature type="transmembrane region" description="Helical" evidence="5">
    <location>
        <begin position="279"/>
        <end position="298"/>
    </location>
</feature>
<evidence type="ECO:0000256" key="1">
    <source>
        <dbReference type="ARBA" id="ARBA00004141"/>
    </source>
</evidence>
<dbReference type="InterPro" id="IPR037185">
    <property type="entry name" value="EmrE-like"/>
</dbReference>
<keyword evidence="8" id="KW-1185">Reference proteome</keyword>
<comment type="subcellular location">
    <subcellularLocation>
        <location evidence="1">Membrane</location>
        <topology evidence="1">Multi-pass membrane protein</topology>
    </subcellularLocation>
</comment>
<evidence type="ECO:0000256" key="3">
    <source>
        <dbReference type="ARBA" id="ARBA00022989"/>
    </source>
</evidence>
<reference evidence="7" key="1">
    <citation type="journal article" date="2020" name="New Phytol.">
        <title>Comparative genomics reveals dynamic genome evolution in host specialist ectomycorrhizal fungi.</title>
        <authorList>
            <person name="Lofgren L.A."/>
            <person name="Nguyen N.H."/>
            <person name="Vilgalys R."/>
            <person name="Ruytinx J."/>
            <person name="Liao H.L."/>
            <person name="Branco S."/>
            <person name="Kuo A."/>
            <person name="LaButti K."/>
            <person name="Lipzen A."/>
            <person name="Andreopoulos W."/>
            <person name="Pangilinan J."/>
            <person name="Riley R."/>
            <person name="Hundley H."/>
            <person name="Na H."/>
            <person name="Barry K."/>
            <person name="Grigoriev I.V."/>
            <person name="Stajich J.E."/>
            <person name="Kennedy P.G."/>
        </authorList>
    </citation>
    <scope>NUCLEOTIDE SEQUENCE</scope>
    <source>
        <strain evidence="7">FC203</strain>
    </source>
</reference>
<evidence type="ECO:0000313" key="8">
    <source>
        <dbReference type="Proteomes" id="UP001195769"/>
    </source>
</evidence>
<feature type="transmembrane region" description="Helical" evidence="5">
    <location>
        <begin position="332"/>
        <end position="350"/>
    </location>
</feature>
<evidence type="ECO:0000313" key="7">
    <source>
        <dbReference type="EMBL" id="KAG1904427.1"/>
    </source>
</evidence>
<feature type="transmembrane region" description="Helical" evidence="5">
    <location>
        <begin position="238"/>
        <end position="259"/>
    </location>
</feature>
<dbReference type="InterPro" id="IPR050186">
    <property type="entry name" value="TPT_transporter"/>
</dbReference>
<dbReference type="Proteomes" id="UP001195769">
    <property type="component" value="Unassembled WGS sequence"/>
</dbReference>
<dbReference type="AlphaFoldDB" id="A0AAD4EE94"/>
<dbReference type="RefSeq" id="XP_041230002.1">
    <property type="nucleotide sequence ID" value="XM_041360845.1"/>
</dbReference>
<keyword evidence="2 5" id="KW-0812">Transmembrane</keyword>
<evidence type="ECO:0000256" key="2">
    <source>
        <dbReference type="ARBA" id="ARBA00022692"/>
    </source>
</evidence>
<evidence type="ECO:0000256" key="5">
    <source>
        <dbReference type="SAM" id="Phobius"/>
    </source>
</evidence>
<feature type="transmembrane region" description="Helical" evidence="5">
    <location>
        <begin position="48"/>
        <end position="68"/>
    </location>
</feature>
<dbReference type="Pfam" id="PF03151">
    <property type="entry name" value="TPT"/>
    <property type="match status" value="1"/>
</dbReference>
<feature type="transmembrane region" description="Helical" evidence="5">
    <location>
        <begin position="148"/>
        <end position="168"/>
    </location>
</feature>
<keyword evidence="3 5" id="KW-1133">Transmembrane helix</keyword>
<sequence>MAHHAENDSEGRHSYIPVESSFRESDRGESSFHIASLAEKQRIWWRTAIINTCFIASWYIFATLLSLYNKWMFSPDLFGFPYPLFVTTLHMIIQFVLAAALRVCFSHHFRPERSPSVKDYGKKAVPTAIATGLDIGLSNLSLKTITLSFYTMCKSSSLIFVLSFAFFFRLEVFSLRLVAVILLIFGGVILMVASETAFVLPGFLLVMTASACGGLRWSLTQLLLKNKNMGLDNPAATIFWLAPTIGATTALLSAIWEGWFTIYASPFFQDMASTLRSGLFLVAPGILAFCMVMSEYYIIQRAGVLPMSIAGIAKEVSTITISAWFFGDTLTPLNITGVGITVCGIALFTFHKYRNSIDGRLSVDAQGNMVAINHEDVGNSSDSVHGVNFELSPANLGRREDGHFAHQGSVDSDAHQRLLFSTDHDDSDDHHEGEEDAELVRSIQFSKFNWEAERGIDEN</sequence>
<feature type="transmembrane region" description="Helical" evidence="5">
    <location>
        <begin position="198"/>
        <end position="217"/>
    </location>
</feature>